<dbReference type="GO" id="GO:0004519">
    <property type="term" value="F:endonuclease activity"/>
    <property type="evidence" value="ECO:0007669"/>
    <property type="project" value="UniProtKB-KW"/>
</dbReference>
<keyword evidence="2" id="KW-0378">Hydrolase</keyword>
<sequence length="133" mass="15345">MKLSKIQRAELKQKFNGHCAYCGELLGDKWHADHIEAVKREIEYVGNGVLRTTNEMLRPHNDTLENLNPACVPCNTNKSSMSLESWRHMLGHYRDVQLLRDSTHARHLHRFGLIEIKPNPVVFFFETFGGACQ</sequence>
<dbReference type="AlphaFoldDB" id="A0AAW8JBS2"/>
<dbReference type="Gene3D" id="1.10.30.50">
    <property type="match status" value="1"/>
</dbReference>
<dbReference type="CDD" id="cd00085">
    <property type="entry name" value="HNHc"/>
    <property type="match status" value="1"/>
</dbReference>
<evidence type="ECO:0000259" key="1">
    <source>
        <dbReference type="SMART" id="SM00507"/>
    </source>
</evidence>
<dbReference type="EMBL" id="JAVIDL010000045">
    <property type="protein sequence ID" value="MDQ8937033.1"/>
    <property type="molecule type" value="Genomic_DNA"/>
</dbReference>
<protein>
    <submittedName>
        <fullName evidence="2">HNH endonuclease</fullName>
    </submittedName>
</protein>
<keyword evidence="2" id="KW-0255">Endonuclease</keyword>
<evidence type="ECO:0000313" key="3">
    <source>
        <dbReference type="Proteomes" id="UP001243844"/>
    </source>
</evidence>
<name>A0AAW8JBS2_9GAMM</name>
<dbReference type="Proteomes" id="UP001243844">
    <property type="component" value="Unassembled WGS sequence"/>
</dbReference>
<gene>
    <name evidence="2" type="ORF">RFH47_15025</name>
</gene>
<evidence type="ECO:0000313" key="2">
    <source>
        <dbReference type="EMBL" id="MDQ8937033.1"/>
    </source>
</evidence>
<feature type="domain" description="HNH nuclease" evidence="1">
    <location>
        <begin position="6"/>
        <end position="76"/>
    </location>
</feature>
<dbReference type="SMART" id="SM00507">
    <property type="entry name" value="HNHc"/>
    <property type="match status" value="1"/>
</dbReference>
<accession>A0AAW8JBS2</accession>
<dbReference type="RefSeq" id="WP_308982055.1">
    <property type="nucleotide sequence ID" value="NZ_JAVIDL010000045.1"/>
</dbReference>
<comment type="caution">
    <text evidence="2">The sequence shown here is derived from an EMBL/GenBank/DDBJ whole genome shotgun (WGS) entry which is preliminary data.</text>
</comment>
<keyword evidence="2" id="KW-0540">Nuclease</keyword>
<proteinExistence type="predicted"/>
<organism evidence="2 3">
    <name type="scientific">Acinetobacter rudis</name>
    <dbReference type="NCBI Taxonomy" id="632955"/>
    <lineage>
        <taxon>Bacteria</taxon>
        <taxon>Pseudomonadati</taxon>
        <taxon>Pseudomonadota</taxon>
        <taxon>Gammaproteobacteria</taxon>
        <taxon>Moraxellales</taxon>
        <taxon>Moraxellaceae</taxon>
        <taxon>Acinetobacter</taxon>
    </lineage>
</organism>
<dbReference type="InterPro" id="IPR003615">
    <property type="entry name" value="HNH_nuc"/>
</dbReference>
<reference evidence="2" key="1">
    <citation type="submission" date="2023-08" db="EMBL/GenBank/DDBJ databases">
        <title>Emergence of clinically-relevant ST2 carbapenem-resistant Acinetobacter baumannii strains in hospital sewages in Zhejiang, East of China.</title>
        <authorList>
            <person name="Kaichao C."/>
            <person name="Zhang R."/>
        </authorList>
    </citation>
    <scope>NUCLEOTIDE SEQUENCE</scope>
    <source>
        <strain evidence="2">M-RB-37</strain>
    </source>
</reference>